<keyword evidence="3" id="KW-0234">DNA repair</keyword>
<dbReference type="GO" id="GO:0000724">
    <property type="term" value="P:double-strand break repair via homologous recombination"/>
    <property type="evidence" value="ECO:0007669"/>
    <property type="project" value="TreeGrafter"/>
</dbReference>
<keyword evidence="2" id="KW-0378">Hydrolase</keyword>
<evidence type="ECO:0000313" key="4">
    <source>
        <dbReference type="EMBL" id="PLW39805.1"/>
    </source>
</evidence>
<comment type="caution">
    <text evidence="4">The sequence shown here is derived from an EMBL/GenBank/DDBJ whole genome shotgun (WGS) entry which is preliminary data.</text>
</comment>
<dbReference type="PANTHER" id="PTHR10150">
    <property type="entry name" value="DNA REPAIR ENDONUCLEASE XPF"/>
    <property type="match status" value="1"/>
</dbReference>
<reference evidence="4 5" key="1">
    <citation type="submission" date="2017-11" db="EMBL/GenBank/DDBJ databases">
        <title>De novo assembly and phasing of dikaryotic genomes from two isolates of Puccinia coronata f. sp. avenae, the causal agent of oat crown rust.</title>
        <authorList>
            <person name="Miller M.E."/>
            <person name="Zhang Y."/>
            <person name="Omidvar V."/>
            <person name="Sperschneider J."/>
            <person name="Schwessinger B."/>
            <person name="Raley C."/>
            <person name="Palmer J.M."/>
            <person name="Garnica D."/>
            <person name="Upadhyaya N."/>
            <person name="Rathjen J."/>
            <person name="Taylor J.M."/>
            <person name="Park R.F."/>
            <person name="Dodds P.N."/>
            <person name="Hirsch C.D."/>
            <person name="Kianian S.F."/>
            <person name="Figueroa M."/>
        </authorList>
    </citation>
    <scope>NUCLEOTIDE SEQUENCE [LARGE SCALE GENOMIC DNA]</scope>
    <source>
        <strain evidence="4">12SD80</strain>
    </source>
</reference>
<evidence type="ECO:0000256" key="2">
    <source>
        <dbReference type="ARBA" id="ARBA00022801"/>
    </source>
</evidence>
<proteinExistence type="predicted"/>
<organism evidence="4 5">
    <name type="scientific">Puccinia coronata f. sp. avenae</name>
    <dbReference type="NCBI Taxonomy" id="200324"/>
    <lineage>
        <taxon>Eukaryota</taxon>
        <taxon>Fungi</taxon>
        <taxon>Dikarya</taxon>
        <taxon>Basidiomycota</taxon>
        <taxon>Pucciniomycotina</taxon>
        <taxon>Pucciniomycetes</taxon>
        <taxon>Pucciniales</taxon>
        <taxon>Pucciniaceae</taxon>
        <taxon>Puccinia</taxon>
    </lineage>
</organism>
<dbReference type="EMBL" id="PGCI01000110">
    <property type="protein sequence ID" value="PLW39805.1"/>
    <property type="molecule type" value="Genomic_DNA"/>
</dbReference>
<sequence length="151" mass="16365">MAGVNLWRAKLPKVAAEGGIGPSPPSLAASVAAPLDDNHTLRAAKFHSRLRNGSSVGDALRERIFKQGGVLSITSRILIVDMLNAKIELANTTGIVVLHAEEYVHSLHRFCFSSQGSTSEPWCLSPYPPLLQYRVLPSSIVAFIAKEKKFS</sequence>
<protein>
    <submittedName>
        <fullName evidence="4">Uncharacterized protein</fullName>
    </submittedName>
</protein>
<dbReference type="PANTHER" id="PTHR10150:SF0">
    <property type="entry name" value="DNA REPAIR ENDONUCLEASE XPF"/>
    <property type="match status" value="1"/>
</dbReference>
<dbReference type="GO" id="GO:0000712">
    <property type="term" value="P:resolution of meiotic recombination intermediates"/>
    <property type="evidence" value="ECO:0007669"/>
    <property type="project" value="TreeGrafter"/>
</dbReference>
<evidence type="ECO:0000256" key="1">
    <source>
        <dbReference type="ARBA" id="ARBA00022763"/>
    </source>
</evidence>
<dbReference type="GO" id="GO:0000014">
    <property type="term" value="F:single-stranded DNA endodeoxyribonuclease activity"/>
    <property type="evidence" value="ECO:0007669"/>
    <property type="project" value="TreeGrafter"/>
</dbReference>
<name>A0A2N5UPX2_9BASI</name>
<accession>A0A2N5UPX2</accession>
<dbReference type="GO" id="GO:1901255">
    <property type="term" value="P:nucleotide-excision repair involved in interstrand cross-link repair"/>
    <property type="evidence" value="ECO:0007669"/>
    <property type="project" value="TreeGrafter"/>
</dbReference>
<evidence type="ECO:0000256" key="3">
    <source>
        <dbReference type="ARBA" id="ARBA00023204"/>
    </source>
</evidence>
<dbReference type="GO" id="GO:0003684">
    <property type="term" value="F:damaged DNA binding"/>
    <property type="evidence" value="ECO:0007669"/>
    <property type="project" value="TreeGrafter"/>
</dbReference>
<dbReference type="AlphaFoldDB" id="A0A2N5UPX2"/>
<evidence type="ECO:0000313" key="5">
    <source>
        <dbReference type="Proteomes" id="UP000235392"/>
    </source>
</evidence>
<keyword evidence="1" id="KW-0227">DNA damage</keyword>
<dbReference type="GO" id="GO:0003697">
    <property type="term" value="F:single-stranded DNA binding"/>
    <property type="evidence" value="ECO:0007669"/>
    <property type="project" value="TreeGrafter"/>
</dbReference>
<dbReference type="GO" id="GO:0000110">
    <property type="term" value="C:nucleotide-excision repair factor 1 complex"/>
    <property type="evidence" value="ECO:0007669"/>
    <property type="project" value="TreeGrafter"/>
</dbReference>
<gene>
    <name evidence="4" type="ORF">PCASD_10739</name>
</gene>
<dbReference type="Proteomes" id="UP000235392">
    <property type="component" value="Unassembled WGS sequence"/>
</dbReference>